<dbReference type="Gene3D" id="3.40.250.10">
    <property type="entry name" value="Rhodanese-like domain"/>
    <property type="match status" value="2"/>
</dbReference>
<evidence type="ECO:0000256" key="9">
    <source>
        <dbReference type="SAM" id="MobiDB-lite"/>
    </source>
</evidence>
<sequence>MAEDSPFTVDADWLQARLGEPGLTIVDASWYLPAQKRDARAEYNTGHIPGARFLDQDAVSDPDAALPHTLPSPQHFAQYVGAMGVSADDTIVVYDGPGFFSAPRAWWMFRIMGVFQTYILDGGFDAWKAAGWPVTSEPTKIAPSVFHADFDAGRVASLADMRRIVETGASQIADARGPGRFTGVEPEPRAGIRSGHMPGARNVPYSALSENGALLSKDRLRKVIEDAGIDLSKPVITSCGSGVTAAVVTLALETLGHTDNRLYDGSWTEWGGLSDTPVVTGPMTTGPARTGHAKTGPTRTGPTRTGKE</sequence>
<feature type="region of interest" description="Disordered" evidence="9">
    <location>
        <begin position="174"/>
        <end position="198"/>
    </location>
</feature>
<dbReference type="EMBL" id="PNOT02000033">
    <property type="protein sequence ID" value="TSE13657.1"/>
    <property type="molecule type" value="Genomic_DNA"/>
</dbReference>
<evidence type="ECO:0000256" key="2">
    <source>
        <dbReference type="ARBA" id="ARBA00022490"/>
    </source>
</evidence>
<feature type="domain" description="Rhodanese" evidence="10">
    <location>
        <begin position="166"/>
        <end position="279"/>
    </location>
</feature>
<evidence type="ECO:0000256" key="3">
    <source>
        <dbReference type="ARBA" id="ARBA00022679"/>
    </source>
</evidence>
<comment type="subcellular location">
    <subcellularLocation>
        <location evidence="1">Cytoplasm</location>
    </subcellularLocation>
</comment>
<name>A0A8T9AW26_9HYPH</name>
<dbReference type="InterPro" id="IPR036873">
    <property type="entry name" value="Rhodanese-like_dom_sf"/>
</dbReference>
<dbReference type="PANTHER" id="PTHR11364:SF27">
    <property type="entry name" value="SULFURTRANSFERASE"/>
    <property type="match status" value="1"/>
</dbReference>
<feature type="domain" description="Rhodanese" evidence="10">
    <location>
        <begin position="19"/>
        <end position="136"/>
    </location>
</feature>
<dbReference type="CDD" id="cd01448">
    <property type="entry name" value="TST_Repeat_1"/>
    <property type="match status" value="1"/>
</dbReference>
<evidence type="ECO:0000313" key="11">
    <source>
        <dbReference type="EMBL" id="TSE13657.1"/>
    </source>
</evidence>
<evidence type="ECO:0000256" key="8">
    <source>
        <dbReference type="ARBA" id="ARBA00078354"/>
    </source>
</evidence>
<keyword evidence="2" id="KW-0963">Cytoplasm</keyword>
<evidence type="ECO:0000256" key="6">
    <source>
        <dbReference type="ARBA" id="ARBA00066832"/>
    </source>
</evidence>
<dbReference type="GO" id="GO:0004792">
    <property type="term" value="F:thiosulfate-cyanide sulfurtransferase activity"/>
    <property type="evidence" value="ECO:0007669"/>
    <property type="project" value="InterPro"/>
</dbReference>
<feature type="compositionally biased region" description="Low complexity" evidence="9">
    <location>
        <begin position="295"/>
        <end position="308"/>
    </location>
</feature>
<dbReference type="NCBIfam" id="NF008557">
    <property type="entry name" value="PRK11493.1"/>
    <property type="match status" value="1"/>
</dbReference>
<keyword evidence="12" id="KW-1185">Reference proteome</keyword>
<dbReference type="SUPFAM" id="SSF52821">
    <property type="entry name" value="Rhodanese/Cell cycle control phosphatase"/>
    <property type="match status" value="2"/>
</dbReference>
<comment type="caution">
    <text evidence="11">The sequence shown here is derived from an EMBL/GenBank/DDBJ whole genome shotgun (WGS) entry which is preliminary data.</text>
</comment>
<evidence type="ECO:0000256" key="7">
    <source>
        <dbReference type="ARBA" id="ARBA00070833"/>
    </source>
</evidence>
<gene>
    <name evidence="11" type="primary">sseA</name>
    <name evidence="11" type="ORF">C1D09_002850</name>
</gene>
<evidence type="ECO:0000256" key="4">
    <source>
        <dbReference type="ARBA" id="ARBA00022737"/>
    </source>
</evidence>
<dbReference type="PANTHER" id="PTHR11364">
    <property type="entry name" value="THIOSULFATE SULFERTANSFERASE"/>
    <property type="match status" value="1"/>
</dbReference>
<dbReference type="FunFam" id="3.40.250.10:FF:000001">
    <property type="entry name" value="Sulfurtransferase"/>
    <property type="match status" value="1"/>
</dbReference>
<dbReference type="SMART" id="SM00450">
    <property type="entry name" value="RHOD"/>
    <property type="match status" value="2"/>
</dbReference>
<dbReference type="EC" id="2.8.1.2" evidence="6"/>
<protein>
    <recommendedName>
        <fullName evidence="7">3-mercaptopyruvate sulfurtransferase</fullName>
        <ecNumber evidence="6">2.8.1.2</ecNumber>
    </recommendedName>
    <alternativeName>
        <fullName evidence="8">Rhodanese-like protein</fullName>
    </alternativeName>
</protein>
<evidence type="ECO:0000256" key="1">
    <source>
        <dbReference type="ARBA" id="ARBA00004496"/>
    </source>
</evidence>
<reference evidence="11" key="1">
    <citation type="submission" date="2019-07" db="EMBL/GenBank/DDBJ databases">
        <title>Mesorhizobum intechiensis sp. nov. isolated from nodules of Lotus tenuis growing in lowlands of the Flooding Pampa, Argentina.</title>
        <authorList>
            <person name="Estrella M.J."/>
            <person name="Torres Tejerizo G.A."/>
            <person name="Cumpa Velazquez L.M."/>
            <person name="Fontana F."/>
            <person name="Hansen L."/>
            <person name="Pistorio M."/>
            <person name="Sannazzaro A.I."/>
        </authorList>
    </citation>
    <scope>NUCLEOTIDE SEQUENCE</scope>
    <source>
        <strain evidence="11">BD68</strain>
    </source>
</reference>
<accession>A0A8T9AW26</accession>
<dbReference type="RefSeq" id="WP_143972891.1">
    <property type="nucleotide sequence ID" value="NZ_PNOT02000033.1"/>
</dbReference>
<dbReference type="GO" id="GO:0005737">
    <property type="term" value="C:cytoplasm"/>
    <property type="evidence" value="ECO:0007669"/>
    <property type="project" value="UniProtKB-SubCell"/>
</dbReference>
<evidence type="ECO:0000313" key="12">
    <source>
        <dbReference type="Proteomes" id="UP000235507"/>
    </source>
</evidence>
<dbReference type="PROSITE" id="PS50206">
    <property type="entry name" value="RHODANESE_3"/>
    <property type="match status" value="2"/>
</dbReference>
<evidence type="ECO:0000256" key="5">
    <source>
        <dbReference type="ARBA" id="ARBA00051793"/>
    </source>
</evidence>
<organism evidence="11 12">
    <name type="scientific">Mesorhizobium intechi</name>
    <dbReference type="NCBI Taxonomy" id="537601"/>
    <lineage>
        <taxon>Bacteria</taxon>
        <taxon>Pseudomonadati</taxon>
        <taxon>Pseudomonadota</taxon>
        <taxon>Alphaproteobacteria</taxon>
        <taxon>Hyphomicrobiales</taxon>
        <taxon>Phyllobacteriaceae</taxon>
        <taxon>Mesorhizobium</taxon>
    </lineage>
</organism>
<dbReference type="CDD" id="cd01449">
    <property type="entry name" value="TST_Repeat_2"/>
    <property type="match status" value="1"/>
</dbReference>
<dbReference type="Pfam" id="PF00581">
    <property type="entry name" value="Rhodanese"/>
    <property type="match status" value="2"/>
</dbReference>
<dbReference type="Proteomes" id="UP000235507">
    <property type="component" value="Unassembled WGS sequence"/>
</dbReference>
<comment type="catalytic activity">
    <reaction evidence="5">
        <text>2-oxo-3-sulfanylpropanoate + [thioredoxin]-dithiol = [thioredoxin]-disulfide + hydrogen sulfide + pyruvate + H(+)</text>
        <dbReference type="Rhea" id="RHEA:21740"/>
        <dbReference type="Rhea" id="RHEA-COMP:10698"/>
        <dbReference type="Rhea" id="RHEA-COMP:10700"/>
        <dbReference type="ChEBI" id="CHEBI:15361"/>
        <dbReference type="ChEBI" id="CHEBI:15378"/>
        <dbReference type="ChEBI" id="CHEBI:29919"/>
        <dbReference type="ChEBI" id="CHEBI:29950"/>
        <dbReference type="ChEBI" id="CHEBI:50058"/>
        <dbReference type="ChEBI" id="CHEBI:57678"/>
        <dbReference type="EC" id="2.8.1.2"/>
    </reaction>
    <physiologicalReaction direction="left-to-right" evidence="5">
        <dbReference type="Rhea" id="RHEA:21741"/>
    </physiologicalReaction>
</comment>
<dbReference type="InterPro" id="IPR045078">
    <property type="entry name" value="TST/MPST-like"/>
</dbReference>
<evidence type="ECO:0000259" key="10">
    <source>
        <dbReference type="PROSITE" id="PS50206"/>
    </source>
</evidence>
<dbReference type="AlphaFoldDB" id="A0A8T9AW26"/>
<dbReference type="GO" id="GO:0016784">
    <property type="term" value="F:3-mercaptopyruvate sulfurtransferase activity"/>
    <property type="evidence" value="ECO:0007669"/>
    <property type="project" value="UniProtKB-EC"/>
</dbReference>
<dbReference type="PROSITE" id="PS00380">
    <property type="entry name" value="RHODANESE_1"/>
    <property type="match status" value="1"/>
</dbReference>
<keyword evidence="3 11" id="KW-0808">Transferase</keyword>
<keyword evidence="4" id="KW-0677">Repeat</keyword>
<dbReference type="OrthoDB" id="9781034at2"/>
<proteinExistence type="predicted"/>
<dbReference type="FunFam" id="3.40.250.10:FF:000015">
    <property type="entry name" value="Sulfurtransferase"/>
    <property type="match status" value="1"/>
</dbReference>
<feature type="region of interest" description="Disordered" evidence="9">
    <location>
        <begin position="284"/>
        <end position="308"/>
    </location>
</feature>
<dbReference type="InterPro" id="IPR001763">
    <property type="entry name" value="Rhodanese-like_dom"/>
</dbReference>
<dbReference type="InterPro" id="IPR001307">
    <property type="entry name" value="Thiosulphate_STrfase_CS"/>
</dbReference>